<gene>
    <name evidence="1" type="ORF">HannXRQ_Chr10g0305521</name>
</gene>
<reference evidence="2" key="1">
    <citation type="journal article" date="2017" name="Nature">
        <title>The sunflower genome provides insights into oil metabolism, flowering and Asterid evolution.</title>
        <authorList>
            <person name="Badouin H."/>
            <person name="Gouzy J."/>
            <person name="Grassa C.J."/>
            <person name="Murat F."/>
            <person name="Staton S.E."/>
            <person name="Cottret L."/>
            <person name="Lelandais-Briere C."/>
            <person name="Owens G.L."/>
            <person name="Carrere S."/>
            <person name="Mayjonade B."/>
            <person name="Legrand L."/>
            <person name="Gill N."/>
            <person name="Kane N.C."/>
            <person name="Bowers J.E."/>
            <person name="Hubner S."/>
            <person name="Bellec A."/>
            <person name="Berard A."/>
            <person name="Berges H."/>
            <person name="Blanchet N."/>
            <person name="Boniface M.C."/>
            <person name="Brunel D."/>
            <person name="Catrice O."/>
            <person name="Chaidir N."/>
            <person name="Claudel C."/>
            <person name="Donnadieu C."/>
            <person name="Faraut T."/>
            <person name="Fievet G."/>
            <person name="Helmstetter N."/>
            <person name="King M."/>
            <person name="Knapp S.J."/>
            <person name="Lai Z."/>
            <person name="Le Paslier M.C."/>
            <person name="Lippi Y."/>
            <person name="Lorenzon L."/>
            <person name="Mandel J.R."/>
            <person name="Marage G."/>
            <person name="Marchand G."/>
            <person name="Marquand E."/>
            <person name="Bret-Mestries E."/>
            <person name="Morien E."/>
            <person name="Nambeesan S."/>
            <person name="Nguyen T."/>
            <person name="Pegot-Espagnet P."/>
            <person name="Pouilly N."/>
            <person name="Raftis F."/>
            <person name="Sallet E."/>
            <person name="Schiex T."/>
            <person name="Thomas J."/>
            <person name="Vandecasteele C."/>
            <person name="Vares D."/>
            <person name="Vear F."/>
            <person name="Vautrin S."/>
            <person name="Crespi M."/>
            <person name="Mangin B."/>
            <person name="Burke J.M."/>
            <person name="Salse J."/>
            <person name="Munos S."/>
            <person name="Vincourt P."/>
            <person name="Rieseberg L.H."/>
            <person name="Langlade N.B."/>
        </authorList>
    </citation>
    <scope>NUCLEOTIDE SEQUENCE [LARGE SCALE GENOMIC DNA]</scope>
    <source>
        <strain evidence="2">cv. SF193</strain>
    </source>
</reference>
<evidence type="ECO:0000313" key="2">
    <source>
        <dbReference type="Proteomes" id="UP000215914"/>
    </source>
</evidence>
<protein>
    <submittedName>
        <fullName evidence="1">Uncharacterized protein</fullName>
    </submittedName>
</protein>
<accession>A0A251TMD0</accession>
<organism evidence="1 2">
    <name type="scientific">Helianthus annuus</name>
    <name type="common">Common sunflower</name>
    <dbReference type="NCBI Taxonomy" id="4232"/>
    <lineage>
        <taxon>Eukaryota</taxon>
        <taxon>Viridiplantae</taxon>
        <taxon>Streptophyta</taxon>
        <taxon>Embryophyta</taxon>
        <taxon>Tracheophyta</taxon>
        <taxon>Spermatophyta</taxon>
        <taxon>Magnoliopsida</taxon>
        <taxon>eudicotyledons</taxon>
        <taxon>Gunneridae</taxon>
        <taxon>Pentapetalae</taxon>
        <taxon>asterids</taxon>
        <taxon>campanulids</taxon>
        <taxon>Asterales</taxon>
        <taxon>Asteraceae</taxon>
        <taxon>Asteroideae</taxon>
        <taxon>Heliantheae alliance</taxon>
        <taxon>Heliantheae</taxon>
        <taxon>Helianthus</taxon>
    </lineage>
</organism>
<proteinExistence type="predicted"/>
<keyword evidence="2" id="KW-1185">Reference proteome</keyword>
<dbReference type="EMBL" id="CM007899">
    <property type="protein sequence ID" value="OTG12054.1"/>
    <property type="molecule type" value="Genomic_DNA"/>
</dbReference>
<evidence type="ECO:0000313" key="1">
    <source>
        <dbReference type="EMBL" id="OTG12054.1"/>
    </source>
</evidence>
<dbReference type="Proteomes" id="UP000215914">
    <property type="component" value="Chromosome 10"/>
</dbReference>
<dbReference type="AlphaFoldDB" id="A0A251TMD0"/>
<dbReference type="InParanoid" id="A0A251TMD0"/>
<sequence>MTNQELGLYREDALLLCVIEFSIKSSSPLVKFWASGHQSIGFSGKHRRCHLCG</sequence>
<name>A0A251TMD0_HELAN</name>